<sequence>MKKSLFWQLFTPVSLIFAVCIIVLALMIPNMVRNNTEQEAIAQAETTVQQFKTLRAYYTKNVIKKIAGTNDIFPAIDHQASPDSIPLPATMIHDLSGLLEEQGISIHLYSAFPFPNRENRQMDDFGREAWRTLSKNPDTVFSRAEEIDGKTMVRVAIADRMVNQACVDCHNARADTPKNDWQLNDVRGVLEVALPIDQSLANGATLSNEITGFLLATALLIFTSLYFIYQKTIGKKLRQLASALQEIAEGDGDLTRRLDESRKDELGEVAHWFNLFVGKLQHLMGDIKGSTDSLTGSARQLSQIAEKSNTEITEQQMQTDQLATAINEMAAAVQEVAHNTKQAATTADKANREASNGRSIVNGNIDAMDNLANDIQKASAVIHQLQSESNEIGGVLDVIKGIAEQTNLLALNAAIEAARAGEQGRGFAVVADEVRTLASRTQESTQEIQNMIERLQSRAQEAVKVMNENQAQSQAGVENASRVNDSLQNI</sequence>
<evidence type="ECO:0000259" key="6">
    <source>
        <dbReference type="PROSITE" id="PS50885"/>
    </source>
</evidence>
<evidence type="ECO:0000256" key="3">
    <source>
        <dbReference type="SAM" id="MobiDB-lite"/>
    </source>
</evidence>
<dbReference type="PANTHER" id="PTHR32089:SF112">
    <property type="entry name" value="LYSOZYME-LIKE PROTEIN-RELATED"/>
    <property type="match status" value="1"/>
</dbReference>
<evidence type="ECO:0000313" key="7">
    <source>
        <dbReference type="EMBL" id="VAW99308.1"/>
    </source>
</evidence>
<protein>
    <submittedName>
        <fullName evidence="7">Methyl-accepting chemotaxis sensor/transducer protein</fullName>
    </submittedName>
</protein>
<dbReference type="CDD" id="cd06225">
    <property type="entry name" value="HAMP"/>
    <property type="match status" value="1"/>
</dbReference>
<dbReference type="GO" id="GO:0016020">
    <property type="term" value="C:membrane"/>
    <property type="evidence" value="ECO:0007669"/>
    <property type="project" value="InterPro"/>
</dbReference>
<dbReference type="AlphaFoldDB" id="A0A3B1A0N0"/>
<dbReference type="GO" id="GO:0006935">
    <property type="term" value="P:chemotaxis"/>
    <property type="evidence" value="ECO:0007669"/>
    <property type="project" value="InterPro"/>
</dbReference>
<feature type="domain" description="Methyl-accepting transducer" evidence="5">
    <location>
        <begin position="290"/>
        <end position="490"/>
    </location>
</feature>
<dbReference type="Pfam" id="PF11845">
    <property type="entry name" value="Tll0287-like"/>
    <property type="match status" value="1"/>
</dbReference>
<dbReference type="InterPro" id="IPR004090">
    <property type="entry name" value="Chemotax_Me-accpt_rcpt"/>
</dbReference>
<keyword evidence="4" id="KW-0472">Membrane</keyword>
<dbReference type="Pfam" id="PF00015">
    <property type="entry name" value="MCPsignal"/>
    <property type="match status" value="1"/>
</dbReference>
<reference evidence="7" key="1">
    <citation type="submission" date="2018-06" db="EMBL/GenBank/DDBJ databases">
        <authorList>
            <person name="Zhirakovskaya E."/>
        </authorList>
    </citation>
    <scope>NUCLEOTIDE SEQUENCE</scope>
</reference>
<dbReference type="SUPFAM" id="SSF58104">
    <property type="entry name" value="Methyl-accepting chemotaxis protein (MCP) signaling domain"/>
    <property type="match status" value="1"/>
</dbReference>
<dbReference type="SMART" id="SM00304">
    <property type="entry name" value="HAMP"/>
    <property type="match status" value="1"/>
</dbReference>
<dbReference type="EMBL" id="UOFU01000166">
    <property type="protein sequence ID" value="VAW99308.1"/>
    <property type="molecule type" value="Genomic_DNA"/>
</dbReference>
<evidence type="ECO:0000256" key="2">
    <source>
        <dbReference type="ARBA" id="ARBA00029447"/>
    </source>
</evidence>
<dbReference type="SMART" id="SM00283">
    <property type="entry name" value="MA"/>
    <property type="match status" value="1"/>
</dbReference>
<name>A0A3B1A0N0_9ZZZZ</name>
<dbReference type="InterPro" id="IPR004089">
    <property type="entry name" value="MCPsignal_dom"/>
</dbReference>
<dbReference type="PANTHER" id="PTHR32089">
    <property type="entry name" value="METHYL-ACCEPTING CHEMOTAXIS PROTEIN MCPB"/>
    <property type="match status" value="1"/>
</dbReference>
<organism evidence="7">
    <name type="scientific">hydrothermal vent metagenome</name>
    <dbReference type="NCBI Taxonomy" id="652676"/>
    <lineage>
        <taxon>unclassified sequences</taxon>
        <taxon>metagenomes</taxon>
        <taxon>ecological metagenomes</taxon>
    </lineage>
</organism>
<feature type="non-terminal residue" evidence="7">
    <location>
        <position position="490"/>
    </location>
</feature>
<keyword evidence="4" id="KW-0812">Transmembrane</keyword>
<dbReference type="InterPro" id="IPR021796">
    <property type="entry name" value="Tll0287-like_dom"/>
</dbReference>
<dbReference type="PRINTS" id="PR00260">
    <property type="entry name" value="CHEMTRNSDUCR"/>
</dbReference>
<evidence type="ECO:0000256" key="4">
    <source>
        <dbReference type="SAM" id="Phobius"/>
    </source>
</evidence>
<dbReference type="PROSITE" id="PS50885">
    <property type="entry name" value="HAMP"/>
    <property type="match status" value="1"/>
</dbReference>
<dbReference type="CDD" id="cd11386">
    <property type="entry name" value="MCP_signal"/>
    <property type="match status" value="1"/>
</dbReference>
<comment type="similarity">
    <text evidence="2">Belongs to the methyl-accepting chemotaxis (MCP) protein family.</text>
</comment>
<dbReference type="GO" id="GO:0007165">
    <property type="term" value="P:signal transduction"/>
    <property type="evidence" value="ECO:0007669"/>
    <property type="project" value="UniProtKB-KW"/>
</dbReference>
<keyword evidence="4" id="KW-1133">Transmembrane helix</keyword>
<evidence type="ECO:0000259" key="5">
    <source>
        <dbReference type="PROSITE" id="PS50111"/>
    </source>
</evidence>
<dbReference type="Gene3D" id="1.10.287.950">
    <property type="entry name" value="Methyl-accepting chemotaxis protein"/>
    <property type="match status" value="1"/>
</dbReference>
<keyword evidence="1" id="KW-0807">Transducer</keyword>
<proteinExistence type="inferred from homology"/>
<dbReference type="PROSITE" id="PS50111">
    <property type="entry name" value="CHEMOTAXIS_TRANSDUC_2"/>
    <property type="match status" value="1"/>
</dbReference>
<feature type="domain" description="HAMP" evidence="6">
    <location>
        <begin position="231"/>
        <end position="285"/>
    </location>
</feature>
<feature type="region of interest" description="Disordered" evidence="3">
    <location>
        <begin position="469"/>
        <end position="490"/>
    </location>
</feature>
<evidence type="ECO:0000256" key="1">
    <source>
        <dbReference type="ARBA" id="ARBA00023224"/>
    </source>
</evidence>
<dbReference type="FunFam" id="1.10.287.950:FF:000001">
    <property type="entry name" value="Methyl-accepting chemotaxis sensory transducer"/>
    <property type="match status" value="1"/>
</dbReference>
<feature type="transmembrane region" description="Helical" evidence="4">
    <location>
        <begin position="210"/>
        <end position="229"/>
    </location>
</feature>
<accession>A0A3B1A0N0</accession>
<dbReference type="Pfam" id="PF00672">
    <property type="entry name" value="HAMP"/>
    <property type="match status" value="1"/>
</dbReference>
<gene>
    <name evidence="7" type="ORF">MNBD_GAMMA20-306</name>
</gene>
<dbReference type="InterPro" id="IPR003660">
    <property type="entry name" value="HAMP_dom"/>
</dbReference>
<dbReference type="GO" id="GO:0004888">
    <property type="term" value="F:transmembrane signaling receptor activity"/>
    <property type="evidence" value="ECO:0007669"/>
    <property type="project" value="InterPro"/>
</dbReference>
<feature type="transmembrane region" description="Helical" evidence="4">
    <location>
        <begin position="7"/>
        <end position="28"/>
    </location>
</feature>